<feature type="compositionally biased region" description="Basic residues" evidence="2">
    <location>
        <begin position="232"/>
        <end position="246"/>
    </location>
</feature>
<dbReference type="PANTHER" id="PTHR23025">
    <property type="entry name" value="TRIACYLGLYCEROL LIPASE"/>
    <property type="match status" value="1"/>
</dbReference>
<evidence type="ECO:0000256" key="1">
    <source>
        <dbReference type="PROSITE-ProRule" id="PRU10038"/>
    </source>
</evidence>
<protein>
    <recommendedName>
        <fullName evidence="3">Alpha/beta hydrolase fold-3 domain-containing protein</fullName>
    </recommendedName>
</protein>
<feature type="region of interest" description="Disordered" evidence="2">
    <location>
        <begin position="260"/>
        <end position="327"/>
    </location>
</feature>
<reference evidence="4" key="1">
    <citation type="submission" date="2011-04" db="EMBL/GenBank/DDBJ databases">
        <title>Evolution of plant cell wall degrading machinery underlies the functional diversity of forest fungi.</title>
        <authorList>
            <consortium name="US DOE Joint Genome Institute (JGI-PGF)"/>
            <person name="Eastwood D.C."/>
            <person name="Floudas D."/>
            <person name="Binder M."/>
            <person name="Majcherczyk A."/>
            <person name="Schneider P."/>
            <person name="Aerts A."/>
            <person name="Asiegbu F.O."/>
            <person name="Baker S.E."/>
            <person name="Barry K."/>
            <person name="Bendiksby M."/>
            <person name="Blumentritt M."/>
            <person name="Coutinho P.M."/>
            <person name="Cullen D."/>
            <person name="Cullen D."/>
            <person name="Gathman A."/>
            <person name="Goodell B."/>
            <person name="Henrissat B."/>
            <person name="Ihrmark K."/>
            <person name="Kauserud H."/>
            <person name="Kohler A."/>
            <person name="LaButti K."/>
            <person name="Lapidus A."/>
            <person name="Lavin J.L."/>
            <person name="Lee Y.-H."/>
            <person name="Lindquist E."/>
            <person name="Lilly W."/>
            <person name="Lucas S."/>
            <person name="Morin E."/>
            <person name="Murat C."/>
            <person name="Oguiza J.A."/>
            <person name="Park J."/>
            <person name="Pisabarro A.G."/>
            <person name="Riley R."/>
            <person name="Rosling A."/>
            <person name="Salamov A."/>
            <person name="Schmidt O."/>
            <person name="Schmutz J."/>
            <person name="Skrede I."/>
            <person name="Stenlid J."/>
            <person name="Wiebenga A."/>
            <person name="Xie X."/>
            <person name="Kues U."/>
            <person name="Hibbett D.S."/>
            <person name="Hoffmeister D."/>
            <person name="Hogberg N."/>
            <person name="Martin F."/>
            <person name="Grigoriev I.V."/>
            <person name="Watkinson S.C."/>
        </authorList>
    </citation>
    <scope>NUCLEOTIDE SEQUENCE</scope>
    <source>
        <strain evidence="4">S7.9</strain>
    </source>
</reference>
<dbReference type="AlphaFoldDB" id="F8NUL5"/>
<dbReference type="RefSeq" id="XP_007317357.1">
    <property type="nucleotide sequence ID" value="XM_007317295.1"/>
</dbReference>
<feature type="region of interest" description="Disordered" evidence="2">
    <location>
        <begin position="600"/>
        <end position="765"/>
    </location>
</feature>
<feature type="compositionally biased region" description="Polar residues" evidence="2">
    <location>
        <begin position="631"/>
        <end position="646"/>
    </location>
</feature>
<dbReference type="EMBL" id="GL945433">
    <property type="protein sequence ID" value="EGO25235.1"/>
    <property type="molecule type" value="Genomic_DNA"/>
</dbReference>
<proteinExistence type="predicted"/>
<dbReference type="Gene3D" id="3.40.50.1820">
    <property type="entry name" value="alpha/beta hydrolase"/>
    <property type="match status" value="2"/>
</dbReference>
<dbReference type="PANTHER" id="PTHR23025:SF3">
    <property type="entry name" value="HORMONE-SENSITIVE LIPASE"/>
    <property type="match status" value="1"/>
</dbReference>
<dbReference type="Pfam" id="PF07859">
    <property type="entry name" value="Abhydrolase_3"/>
    <property type="match status" value="2"/>
</dbReference>
<dbReference type="OrthoDB" id="5570009at2759"/>
<evidence type="ECO:0000313" key="4">
    <source>
        <dbReference type="EMBL" id="EGO25235.1"/>
    </source>
</evidence>
<evidence type="ECO:0000259" key="3">
    <source>
        <dbReference type="Pfam" id="PF07859"/>
    </source>
</evidence>
<gene>
    <name evidence="4" type="ORF">SERLADRAFT_465081</name>
</gene>
<feature type="compositionally biased region" description="Basic residues" evidence="2">
    <location>
        <begin position="280"/>
        <end position="295"/>
    </location>
</feature>
<feature type="region of interest" description="Disordered" evidence="2">
    <location>
        <begin position="223"/>
        <end position="246"/>
    </location>
</feature>
<dbReference type="GO" id="GO:0019433">
    <property type="term" value="P:triglyceride catabolic process"/>
    <property type="evidence" value="ECO:0007669"/>
    <property type="project" value="TreeGrafter"/>
</dbReference>
<dbReference type="PROSITE" id="PS01174">
    <property type="entry name" value="LIPASE_GDXG_SER"/>
    <property type="match status" value="1"/>
</dbReference>
<dbReference type="GO" id="GO:0004806">
    <property type="term" value="F:triacylglycerol lipase activity"/>
    <property type="evidence" value="ECO:0007669"/>
    <property type="project" value="TreeGrafter"/>
</dbReference>
<dbReference type="KEGG" id="sla:SERLADRAFT_465081"/>
<dbReference type="Proteomes" id="UP000008064">
    <property type="component" value="Unassembled WGS sequence"/>
</dbReference>
<dbReference type="InterPro" id="IPR013094">
    <property type="entry name" value="AB_hydrolase_3"/>
</dbReference>
<feature type="compositionally biased region" description="Basic and acidic residues" evidence="2">
    <location>
        <begin position="689"/>
        <end position="700"/>
    </location>
</feature>
<accession>F8NUL5</accession>
<dbReference type="GO" id="GO:0004771">
    <property type="term" value="F:sterol ester esterase activity"/>
    <property type="evidence" value="ECO:0007669"/>
    <property type="project" value="TreeGrafter"/>
</dbReference>
<feature type="domain" description="Alpha/beta hydrolase fold-3" evidence="3">
    <location>
        <begin position="61"/>
        <end position="183"/>
    </location>
</feature>
<feature type="compositionally biased region" description="Low complexity" evidence="2">
    <location>
        <begin position="613"/>
        <end position="622"/>
    </location>
</feature>
<name>F8NUL5_SERL9</name>
<dbReference type="GeneID" id="18818842"/>
<feature type="active site" evidence="1">
    <location>
        <position position="141"/>
    </location>
</feature>
<dbReference type="GO" id="GO:0005829">
    <property type="term" value="C:cytosol"/>
    <property type="evidence" value="ECO:0007669"/>
    <property type="project" value="TreeGrafter"/>
</dbReference>
<dbReference type="InterPro" id="IPR029058">
    <property type="entry name" value="AB_hydrolase_fold"/>
</dbReference>
<sequence length="781" mass="86720">MRFISLTFFQIKAVSHYPRVSLRRKILLPRPKSSSQDRPLTVYIYYAPPQEQLTRCTDLILDFPGGGFVAMTPEHHEERLRLWAVRTGRPVLAVDYGKAPEYPYPFAIDECFDVYRILVESCGAAIGMSGKKLNVIFSGDSAGATIAVSVMIRILSYNANLPPSAQRLPNPLALVLNYAALDFNFTSWMSPANLRVLRSEQSSGNLPGLRGLAQQKDHMQHVSPLSMVGDHRRSKGSGSKRHLKRRSSWRDTLLDFTNNTADVEPTGHPPLRQHYSSASVKRKSSLRSFTGRRNRAQTQPSKGEDKGFWADSESEDDEDFKHLKEEDRPLQARVRYVHADVTGKQDDPLHATPSSLEKQQEELSAAVAEADSKTLWATGAKEKGKGKEREPIGTRLTMASRTGYFQDRIISPSMMRAMAILYIGPHRNPDFTTDYFISPILAPAHLLAQFPPLLMQCGEKDPFVDDTVIFAGKVREAKRARKVELDLALAGKSARFGESLRMSSANAEHAHPGTKNSEVADLVAMKVERDKLARETEDDWVQMVLFSDWSHGYLQMPALMSEAKAVIDDLADWMEEAFVLHAENAMNDRLDAVNVPMDTIGGKKRVEGRRHSPPSQSQSPRRGVNGEIGQPSPQRPTSDPSPFTSETETDDSVITFVPKKRPSVTMREHEGNGIGVPATPPTPNTSRPPSDDTLRERSDGSHSGGSVATLVHDMDGVPDKVPEGGKRFESPTRAEADESADNVARRGTSTPRGGSSAKVGQRITESELMRRRRLLDSHIFD</sequence>
<dbReference type="SUPFAM" id="SSF53474">
    <property type="entry name" value="alpha/beta-Hydrolases"/>
    <property type="match status" value="1"/>
</dbReference>
<dbReference type="HOGENOM" id="CLU_003590_2_1_1"/>
<feature type="domain" description="Alpha/beta hydrolase fold-3" evidence="3">
    <location>
        <begin position="399"/>
        <end position="482"/>
    </location>
</feature>
<feature type="compositionally biased region" description="Basic residues" evidence="2">
    <location>
        <begin position="602"/>
        <end position="612"/>
    </location>
</feature>
<organism>
    <name type="scientific">Serpula lacrymans var. lacrymans (strain S7.9)</name>
    <name type="common">Dry rot fungus</name>
    <dbReference type="NCBI Taxonomy" id="578457"/>
    <lineage>
        <taxon>Eukaryota</taxon>
        <taxon>Fungi</taxon>
        <taxon>Dikarya</taxon>
        <taxon>Basidiomycota</taxon>
        <taxon>Agaricomycotina</taxon>
        <taxon>Agaricomycetes</taxon>
        <taxon>Agaricomycetidae</taxon>
        <taxon>Boletales</taxon>
        <taxon>Coniophorineae</taxon>
        <taxon>Serpulaceae</taxon>
        <taxon>Serpula</taxon>
    </lineage>
</organism>
<dbReference type="InterPro" id="IPR033140">
    <property type="entry name" value="Lipase_GDXG_put_SER_AS"/>
</dbReference>
<evidence type="ECO:0000256" key="2">
    <source>
        <dbReference type="SAM" id="MobiDB-lite"/>
    </source>
</evidence>
<feature type="compositionally biased region" description="Basic and acidic residues" evidence="2">
    <location>
        <begin position="712"/>
        <end position="736"/>
    </location>
</feature>